<keyword evidence="1" id="KW-0732">Signal</keyword>
<dbReference type="RefSeq" id="WP_189251819.1">
    <property type="nucleotide sequence ID" value="NZ_BMRE01000001.1"/>
</dbReference>
<protein>
    <recommendedName>
        <fullName evidence="4">Lipoprotein</fullName>
    </recommendedName>
</protein>
<dbReference type="EMBL" id="BMRE01000001">
    <property type="protein sequence ID" value="GGU16255.1"/>
    <property type="molecule type" value="Genomic_DNA"/>
</dbReference>
<sequence>MSKLGVVVLLALCLGACAESGPTKQDVIAKIRADAGTKDAPAQAVECVADWYMGRPAQERQAFLDGKAAAGEPDQAVLDCLKTAAP</sequence>
<proteinExistence type="predicted"/>
<evidence type="ECO:0008006" key="4">
    <source>
        <dbReference type="Google" id="ProtNLM"/>
    </source>
</evidence>
<feature type="chain" id="PRO_5045280522" description="Lipoprotein" evidence="1">
    <location>
        <begin position="19"/>
        <end position="86"/>
    </location>
</feature>
<evidence type="ECO:0000313" key="3">
    <source>
        <dbReference type="Proteomes" id="UP000649573"/>
    </source>
</evidence>
<organism evidence="2 3">
    <name type="scientific">Lentzea flava</name>
    <dbReference type="NCBI Taxonomy" id="103732"/>
    <lineage>
        <taxon>Bacteria</taxon>
        <taxon>Bacillati</taxon>
        <taxon>Actinomycetota</taxon>
        <taxon>Actinomycetes</taxon>
        <taxon>Pseudonocardiales</taxon>
        <taxon>Pseudonocardiaceae</taxon>
        <taxon>Lentzea</taxon>
    </lineage>
</organism>
<comment type="caution">
    <text evidence="2">The sequence shown here is derived from an EMBL/GenBank/DDBJ whole genome shotgun (WGS) entry which is preliminary data.</text>
</comment>
<gene>
    <name evidence="2" type="ORF">GCM10010178_04870</name>
</gene>
<evidence type="ECO:0000256" key="1">
    <source>
        <dbReference type="SAM" id="SignalP"/>
    </source>
</evidence>
<feature type="signal peptide" evidence="1">
    <location>
        <begin position="1"/>
        <end position="18"/>
    </location>
</feature>
<accession>A0ABQ2UAH8</accession>
<dbReference type="Proteomes" id="UP000649573">
    <property type="component" value="Unassembled WGS sequence"/>
</dbReference>
<reference evidence="3" key="1">
    <citation type="journal article" date="2019" name="Int. J. Syst. Evol. Microbiol.">
        <title>The Global Catalogue of Microorganisms (GCM) 10K type strain sequencing project: providing services to taxonomists for standard genome sequencing and annotation.</title>
        <authorList>
            <consortium name="The Broad Institute Genomics Platform"/>
            <consortium name="The Broad Institute Genome Sequencing Center for Infectious Disease"/>
            <person name="Wu L."/>
            <person name="Ma J."/>
        </authorList>
    </citation>
    <scope>NUCLEOTIDE SEQUENCE [LARGE SCALE GENOMIC DNA]</scope>
    <source>
        <strain evidence="3">JCM 3296</strain>
    </source>
</reference>
<keyword evidence="3" id="KW-1185">Reference proteome</keyword>
<evidence type="ECO:0000313" key="2">
    <source>
        <dbReference type="EMBL" id="GGU16255.1"/>
    </source>
</evidence>
<name>A0ABQ2UAH8_9PSEU</name>